<evidence type="ECO:0000256" key="2">
    <source>
        <dbReference type="ARBA" id="ARBA00022448"/>
    </source>
</evidence>
<dbReference type="EMBL" id="JBHLUH010000060">
    <property type="protein sequence ID" value="MFC0531447.1"/>
    <property type="molecule type" value="Genomic_DNA"/>
</dbReference>
<dbReference type="SUPFAM" id="SSF161098">
    <property type="entry name" value="MetI-like"/>
    <property type="match status" value="1"/>
</dbReference>
<evidence type="ECO:0000313" key="10">
    <source>
        <dbReference type="Proteomes" id="UP001589867"/>
    </source>
</evidence>
<dbReference type="InterPro" id="IPR035906">
    <property type="entry name" value="MetI-like_sf"/>
</dbReference>
<keyword evidence="6 7" id="KW-0472">Membrane</keyword>
<keyword evidence="3" id="KW-1003">Cell membrane</keyword>
<evidence type="ECO:0000256" key="6">
    <source>
        <dbReference type="ARBA" id="ARBA00023136"/>
    </source>
</evidence>
<evidence type="ECO:0000256" key="5">
    <source>
        <dbReference type="ARBA" id="ARBA00022989"/>
    </source>
</evidence>
<keyword evidence="5 7" id="KW-1133">Transmembrane helix</keyword>
<comment type="subcellular location">
    <subcellularLocation>
        <location evidence="1 7">Cell membrane</location>
        <topology evidence="1 7">Multi-pass membrane protein</topology>
    </subcellularLocation>
</comment>
<dbReference type="Proteomes" id="UP001589867">
    <property type="component" value="Unassembled WGS sequence"/>
</dbReference>
<evidence type="ECO:0000313" key="9">
    <source>
        <dbReference type="EMBL" id="MFC0531447.1"/>
    </source>
</evidence>
<dbReference type="CDD" id="cd06261">
    <property type="entry name" value="TM_PBP2"/>
    <property type="match status" value="1"/>
</dbReference>
<reference evidence="9 10" key="1">
    <citation type="submission" date="2024-09" db="EMBL/GenBank/DDBJ databases">
        <authorList>
            <person name="Sun Q."/>
            <person name="Mori K."/>
        </authorList>
    </citation>
    <scope>NUCLEOTIDE SEQUENCE [LARGE SCALE GENOMIC DNA]</scope>
    <source>
        <strain evidence="9 10">TBRC 3947</strain>
    </source>
</reference>
<organism evidence="9 10">
    <name type="scientific">Phytohabitans kaempferiae</name>
    <dbReference type="NCBI Taxonomy" id="1620943"/>
    <lineage>
        <taxon>Bacteria</taxon>
        <taxon>Bacillati</taxon>
        <taxon>Actinomycetota</taxon>
        <taxon>Actinomycetes</taxon>
        <taxon>Micromonosporales</taxon>
        <taxon>Micromonosporaceae</taxon>
    </lineage>
</organism>
<evidence type="ECO:0000256" key="3">
    <source>
        <dbReference type="ARBA" id="ARBA00022475"/>
    </source>
</evidence>
<name>A0ABV6M9P3_9ACTN</name>
<comment type="similarity">
    <text evidence="7">Belongs to the binding-protein-dependent transport system permease family.</text>
</comment>
<evidence type="ECO:0000256" key="1">
    <source>
        <dbReference type="ARBA" id="ARBA00004651"/>
    </source>
</evidence>
<feature type="domain" description="ABC transmembrane type-1" evidence="8">
    <location>
        <begin position="65"/>
        <end position="277"/>
    </location>
</feature>
<dbReference type="Gene3D" id="1.10.3720.10">
    <property type="entry name" value="MetI-like"/>
    <property type="match status" value="1"/>
</dbReference>
<dbReference type="PANTHER" id="PTHR30193">
    <property type="entry name" value="ABC TRANSPORTER PERMEASE PROTEIN"/>
    <property type="match status" value="1"/>
</dbReference>
<accession>A0ABV6M9P3</accession>
<feature type="transmembrane region" description="Helical" evidence="7">
    <location>
        <begin position="256"/>
        <end position="277"/>
    </location>
</feature>
<dbReference type="PANTHER" id="PTHR30193:SF41">
    <property type="entry name" value="DIACETYLCHITOBIOSE UPTAKE SYSTEM PERMEASE PROTEIN NGCF"/>
    <property type="match status" value="1"/>
</dbReference>
<feature type="transmembrane region" description="Helical" evidence="7">
    <location>
        <begin position="153"/>
        <end position="174"/>
    </location>
</feature>
<dbReference type="RefSeq" id="WP_377255886.1">
    <property type="nucleotide sequence ID" value="NZ_JBHLUH010000060.1"/>
</dbReference>
<feature type="transmembrane region" description="Helical" evidence="7">
    <location>
        <begin position="205"/>
        <end position="225"/>
    </location>
</feature>
<dbReference type="Pfam" id="PF00528">
    <property type="entry name" value="BPD_transp_1"/>
    <property type="match status" value="1"/>
</dbReference>
<evidence type="ECO:0000259" key="8">
    <source>
        <dbReference type="PROSITE" id="PS50928"/>
    </source>
</evidence>
<feature type="transmembrane region" description="Helical" evidence="7">
    <location>
        <begin position="102"/>
        <end position="125"/>
    </location>
</feature>
<dbReference type="InterPro" id="IPR000515">
    <property type="entry name" value="MetI-like"/>
</dbReference>
<keyword evidence="10" id="KW-1185">Reference proteome</keyword>
<evidence type="ECO:0000256" key="4">
    <source>
        <dbReference type="ARBA" id="ARBA00022692"/>
    </source>
</evidence>
<keyword evidence="2 7" id="KW-0813">Transport</keyword>
<evidence type="ECO:0000256" key="7">
    <source>
        <dbReference type="RuleBase" id="RU363032"/>
    </source>
</evidence>
<keyword evidence="4 7" id="KW-0812">Transmembrane</keyword>
<feature type="transmembrane region" description="Helical" evidence="7">
    <location>
        <begin position="69"/>
        <end position="90"/>
    </location>
</feature>
<gene>
    <name evidence="9" type="ORF">ACFFIA_27765</name>
</gene>
<protein>
    <submittedName>
        <fullName evidence="9">Carbohydrate ABC transporter permease</fullName>
    </submittedName>
</protein>
<feature type="transmembrane region" description="Helical" evidence="7">
    <location>
        <begin position="7"/>
        <end position="32"/>
    </location>
</feature>
<proteinExistence type="inferred from homology"/>
<dbReference type="PROSITE" id="PS50928">
    <property type="entry name" value="ABC_TM1"/>
    <property type="match status" value="1"/>
</dbReference>
<sequence>MRTGNRLAVALSVAPGVALFATFYVVAIGLLAGTAFTDWSVRDTRFVGLDNFAQIAQDPRFWIAVRNTVIFTAASVFVTVPIAVLVALILARRIRGWRSIRLALFLPYMVPGAATAYIFVVIFNARFGLLNSLLRAIGLDGLTRDWLYDVDTALVAVILTGLFNIGFYTILILAEAQSIPREYYEAAELDGAGLGRREWRITIPLTRHVIATCCLLAALGALNAFEGVYVLTRGGPADETMTLGLYGYLAYTRGDWGMANAVGLVTLVAGVGIVLLVRRLGRIEESDR</sequence>
<comment type="caution">
    <text evidence="9">The sequence shown here is derived from an EMBL/GenBank/DDBJ whole genome shotgun (WGS) entry which is preliminary data.</text>
</comment>
<dbReference type="InterPro" id="IPR051393">
    <property type="entry name" value="ABC_transporter_permease"/>
</dbReference>